<sequence length="947" mass="103905">MKTLLDFHGPNAGYALDLYEQYQRDPASVDAETRAFFSQGFSPDSPPSAPPSTGSPAPEPLTANQVEVIVRVGRIARLVREMGHSEATLDPLGIHPPPGDPELSLSYHGLTEADIASLPASVVGGPCAEGAANALEALNRLRAVYSGTVGYEDDHIQIPEERNWFREAVESQRYFATITDEDRKTLLEQLTAVDSFEQFLERVQPYKGQKRFSIEGIDMLVPVLNTLIHEAAKAGTRELVMGMAHRGRLNVLTHVLGKPYAQILAEFPTDPRAIDALEGSGGETHAYTGDVKYHKGFRLTYKNGGSVSMPVTLAPNPSHLEFVNPAVVGRARAAQESRDSAGQPKRDILASLAVQVHGDAAFPGQGVVAETLNLSQLSGYRVGGTIHIIANNQIGFTTNPTDGRSTMYASDLAKGFEIPIIHVNADDPEACLAVTRLAVAYRQKFGKDFLIDLVGYRRLGHNEQEEPAFTQPRMYEKIRSFSRLYAKWGQELVKRGLLTEAEVKALSDAAWQRLEEAKAIALETGYPKHEDHPHTEGDPWQVATAVPAERLAATNAFLNAVPESFTIDSKLEKAFLGGRRTALDGERKIVWAHAEALAYASILEEGTPIRLTGQDTQRGTFTQRQLVWHDIQSGKTYCAHQHLPGATASLAVYNSPLSETAALGFEYGYSVHAEGTLVLWEAQFGDFVNGAQVIIDQFIVSGKAKWEQNPTVVLLLPHGYEGAGPEHSSARLERFLLQCAGDNLRVANCSTAAQYFHLLRRQAATLKTDPRPLVVMTPKSLLRHARAAATVTELAEGGFQAVLDDTRDPGRKKNVTRLVLCSGKVYYDLVYGAAPQYTERPDYLAAEGVAIARVEQLYPFPSEDLEALVASYPSVQEVVWLQEEPQNMGAWTFVAPRLEKLLGFKPRYIGRPEEASPAEGSQTTHNTEQHRIATEAFLNVPARKRAK</sequence>
<name>A0A7W9SRY6_ARMRO</name>
<proteinExistence type="predicted"/>
<keyword evidence="3 8" id="KW-0560">Oxidoreductase</keyword>
<dbReference type="GO" id="GO:0006099">
    <property type="term" value="P:tricarboxylic acid cycle"/>
    <property type="evidence" value="ECO:0007669"/>
    <property type="project" value="TreeGrafter"/>
</dbReference>
<dbReference type="Pfam" id="PF16078">
    <property type="entry name" value="2-oxogl_dehyd_N"/>
    <property type="match status" value="1"/>
</dbReference>
<accession>A0A7W9SRY6</accession>
<dbReference type="Pfam" id="PF02779">
    <property type="entry name" value="Transket_pyr"/>
    <property type="match status" value="1"/>
</dbReference>
<dbReference type="Gene3D" id="3.40.50.970">
    <property type="match status" value="1"/>
</dbReference>
<dbReference type="CDD" id="cd02016">
    <property type="entry name" value="TPP_E1_OGDC_like"/>
    <property type="match status" value="1"/>
</dbReference>
<protein>
    <recommendedName>
        <fullName evidence="2">oxoglutarate dehydrogenase (succinyl-transferring)</fullName>
        <ecNumber evidence="2">1.2.4.2</ecNumber>
    </recommendedName>
</protein>
<comment type="catalytic activity">
    <reaction evidence="5">
        <text>N(6)-[(R)-lipoyl]-L-lysyl-[protein] + 2-oxoglutarate + H(+) = N(6)-[(R)-S(8)-succinyldihydrolipoyl]-L-lysyl-[protein] + CO2</text>
        <dbReference type="Rhea" id="RHEA:12188"/>
        <dbReference type="Rhea" id="RHEA-COMP:10474"/>
        <dbReference type="Rhea" id="RHEA-COMP:20092"/>
        <dbReference type="ChEBI" id="CHEBI:15378"/>
        <dbReference type="ChEBI" id="CHEBI:16526"/>
        <dbReference type="ChEBI" id="CHEBI:16810"/>
        <dbReference type="ChEBI" id="CHEBI:83099"/>
        <dbReference type="ChEBI" id="CHEBI:83120"/>
        <dbReference type="EC" id="1.2.4.2"/>
    </reaction>
</comment>
<keyword evidence="9" id="KW-1185">Reference proteome</keyword>
<feature type="region of interest" description="Disordered" evidence="6">
    <location>
        <begin position="37"/>
        <end position="62"/>
    </location>
</feature>
<dbReference type="InterPro" id="IPR005475">
    <property type="entry name" value="Transketolase-like_Pyr-bd"/>
</dbReference>
<evidence type="ECO:0000256" key="5">
    <source>
        <dbReference type="ARBA" id="ARBA00051911"/>
    </source>
</evidence>
<dbReference type="NCBIfam" id="TIGR00239">
    <property type="entry name" value="2oxo_dh_E1"/>
    <property type="match status" value="1"/>
</dbReference>
<dbReference type="PIRSF" id="PIRSF000157">
    <property type="entry name" value="Oxoglu_dh_E1"/>
    <property type="match status" value="1"/>
</dbReference>
<dbReference type="GO" id="GO:0005829">
    <property type="term" value="C:cytosol"/>
    <property type="evidence" value="ECO:0007669"/>
    <property type="project" value="TreeGrafter"/>
</dbReference>
<dbReference type="InterPro" id="IPR029061">
    <property type="entry name" value="THDP-binding"/>
</dbReference>
<evidence type="ECO:0000256" key="6">
    <source>
        <dbReference type="SAM" id="MobiDB-lite"/>
    </source>
</evidence>
<feature type="region of interest" description="Disordered" evidence="6">
    <location>
        <begin position="912"/>
        <end position="947"/>
    </location>
</feature>
<reference evidence="8 9" key="1">
    <citation type="submission" date="2020-08" db="EMBL/GenBank/DDBJ databases">
        <title>Genomic Encyclopedia of Type Strains, Phase IV (KMG-IV): sequencing the most valuable type-strain genomes for metagenomic binning, comparative biology and taxonomic classification.</title>
        <authorList>
            <person name="Goeker M."/>
        </authorList>
    </citation>
    <scope>NUCLEOTIDE SEQUENCE [LARGE SCALE GENOMIC DNA]</scope>
    <source>
        <strain evidence="8 9">DSM 23562</strain>
    </source>
</reference>
<dbReference type="EMBL" id="JACHGW010000003">
    <property type="protein sequence ID" value="MBB6051310.1"/>
    <property type="molecule type" value="Genomic_DNA"/>
</dbReference>
<dbReference type="AlphaFoldDB" id="A0A7W9SRY6"/>
<evidence type="ECO:0000256" key="3">
    <source>
        <dbReference type="ARBA" id="ARBA00023002"/>
    </source>
</evidence>
<evidence type="ECO:0000256" key="4">
    <source>
        <dbReference type="ARBA" id="ARBA00023052"/>
    </source>
</evidence>
<dbReference type="NCBIfam" id="NF008907">
    <property type="entry name" value="PRK12270.1"/>
    <property type="match status" value="1"/>
</dbReference>
<feature type="domain" description="Transketolase-like pyrimidine-binding" evidence="7">
    <location>
        <begin position="589"/>
        <end position="784"/>
    </location>
</feature>
<dbReference type="RefSeq" id="WP_184198016.1">
    <property type="nucleotide sequence ID" value="NZ_JACHGW010000003.1"/>
</dbReference>
<organism evidence="8 9">
    <name type="scientific">Armatimonas rosea</name>
    <dbReference type="NCBI Taxonomy" id="685828"/>
    <lineage>
        <taxon>Bacteria</taxon>
        <taxon>Bacillati</taxon>
        <taxon>Armatimonadota</taxon>
        <taxon>Armatimonadia</taxon>
        <taxon>Armatimonadales</taxon>
        <taxon>Armatimonadaceae</taxon>
        <taxon>Armatimonas</taxon>
    </lineage>
</organism>
<keyword evidence="4" id="KW-0786">Thiamine pyrophosphate</keyword>
<dbReference type="Gene3D" id="1.10.287.1150">
    <property type="entry name" value="TPP helical domain"/>
    <property type="match status" value="1"/>
</dbReference>
<evidence type="ECO:0000313" key="9">
    <source>
        <dbReference type="Proteomes" id="UP000520814"/>
    </source>
</evidence>
<dbReference type="InterPro" id="IPR042179">
    <property type="entry name" value="KGD_C_sf"/>
</dbReference>
<dbReference type="InterPro" id="IPR011603">
    <property type="entry name" value="2oxoglutarate_DH_E1"/>
</dbReference>
<dbReference type="SUPFAM" id="SSF52518">
    <property type="entry name" value="Thiamin diphosphate-binding fold (THDP-binding)"/>
    <property type="match status" value="2"/>
</dbReference>
<dbReference type="InterPro" id="IPR001017">
    <property type="entry name" value="DH_E1"/>
</dbReference>
<dbReference type="Pfam" id="PF16870">
    <property type="entry name" value="OxoGdeHyase_C"/>
    <property type="match status" value="1"/>
</dbReference>
<dbReference type="GO" id="GO:0030976">
    <property type="term" value="F:thiamine pyrophosphate binding"/>
    <property type="evidence" value="ECO:0007669"/>
    <property type="project" value="InterPro"/>
</dbReference>
<dbReference type="Proteomes" id="UP000520814">
    <property type="component" value="Unassembled WGS sequence"/>
</dbReference>
<comment type="caution">
    <text evidence="8">The sequence shown here is derived from an EMBL/GenBank/DDBJ whole genome shotgun (WGS) entry which is preliminary data.</text>
</comment>
<dbReference type="GO" id="GO:0045252">
    <property type="term" value="C:oxoglutarate dehydrogenase complex"/>
    <property type="evidence" value="ECO:0007669"/>
    <property type="project" value="TreeGrafter"/>
</dbReference>
<dbReference type="EC" id="1.2.4.2" evidence="2"/>
<dbReference type="InterPro" id="IPR031717">
    <property type="entry name" value="ODO-1/KGD_C"/>
</dbReference>
<evidence type="ECO:0000313" key="8">
    <source>
        <dbReference type="EMBL" id="MBB6051310.1"/>
    </source>
</evidence>
<comment type="cofactor">
    <cofactor evidence="1">
        <name>thiamine diphosphate</name>
        <dbReference type="ChEBI" id="CHEBI:58937"/>
    </cofactor>
</comment>
<dbReference type="PANTHER" id="PTHR23152">
    <property type="entry name" value="2-OXOGLUTARATE DEHYDROGENASE"/>
    <property type="match status" value="1"/>
</dbReference>
<evidence type="ECO:0000259" key="7">
    <source>
        <dbReference type="SMART" id="SM00861"/>
    </source>
</evidence>
<dbReference type="NCBIfam" id="NF006914">
    <property type="entry name" value="PRK09404.1"/>
    <property type="match status" value="1"/>
</dbReference>
<gene>
    <name evidence="8" type="ORF">HNQ39_003120</name>
</gene>
<dbReference type="Pfam" id="PF00676">
    <property type="entry name" value="E1_dh"/>
    <property type="match status" value="1"/>
</dbReference>
<dbReference type="GO" id="GO:0004591">
    <property type="term" value="F:oxoglutarate dehydrogenase (succinyl-transferring) activity"/>
    <property type="evidence" value="ECO:0007669"/>
    <property type="project" value="UniProtKB-EC"/>
</dbReference>
<evidence type="ECO:0000256" key="1">
    <source>
        <dbReference type="ARBA" id="ARBA00001964"/>
    </source>
</evidence>
<dbReference type="Gene3D" id="3.40.50.12470">
    <property type="match status" value="1"/>
</dbReference>
<evidence type="ECO:0000256" key="2">
    <source>
        <dbReference type="ARBA" id="ARBA00012280"/>
    </source>
</evidence>
<dbReference type="InterPro" id="IPR032106">
    <property type="entry name" value="2-oxogl_dehyd_N"/>
</dbReference>
<dbReference type="PANTHER" id="PTHR23152:SF4">
    <property type="entry name" value="2-OXOADIPATE DEHYDROGENASE COMPLEX COMPONENT E1"/>
    <property type="match status" value="1"/>
</dbReference>
<dbReference type="FunFam" id="3.40.50.970:FF:000036">
    <property type="entry name" value="2-oxoglutarate dehydrogenase E1 component"/>
    <property type="match status" value="1"/>
</dbReference>
<dbReference type="SMART" id="SM00861">
    <property type="entry name" value="Transket_pyr"/>
    <property type="match status" value="1"/>
</dbReference>
<dbReference type="Gene3D" id="3.40.50.11610">
    <property type="entry name" value="Multifunctional 2-oxoglutarate metabolism enzyme, C-terminal domain"/>
    <property type="match status" value="1"/>
</dbReference>